<keyword evidence="1" id="KW-0472">Membrane</keyword>
<keyword evidence="1" id="KW-1133">Transmembrane helix</keyword>
<feature type="transmembrane region" description="Helical" evidence="1">
    <location>
        <begin position="160"/>
        <end position="179"/>
    </location>
</feature>
<feature type="transmembrane region" description="Helical" evidence="1">
    <location>
        <begin position="112"/>
        <end position="128"/>
    </location>
</feature>
<dbReference type="RefSeq" id="WP_131305169.1">
    <property type="nucleotide sequence ID" value="NZ_SJFN01000001.1"/>
</dbReference>
<dbReference type="PROSITE" id="PS51257">
    <property type="entry name" value="PROKAR_LIPOPROTEIN"/>
    <property type="match status" value="1"/>
</dbReference>
<feature type="transmembrane region" description="Helical" evidence="1">
    <location>
        <begin position="263"/>
        <end position="282"/>
    </location>
</feature>
<comment type="caution">
    <text evidence="2">The sequence shown here is derived from an EMBL/GenBank/DDBJ whole genome shotgun (WGS) entry which is preliminary data.</text>
</comment>
<accession>A0A4V2KUG2</accession>
<organism evidence="2 3">
    <name type="scientific">Siculibacillus lacustris</name>
    <dbReference type="NCBI Taxonomy" id="1549641"/>
    <lineage>
        <taxon>Bacteria</taxon>
        <taxon>Pseudomonadati</taxon>
        <taxon>Pseudomonadota</taxon>
        <taxon>Alphaproteobacteria</taxon>
        <taxon>Hyphomicrobiales</taxon>
        <taxon>Ancalomicrobiaceae</taxon>
        <taxon>Siculibacillus</taxon>
    </lineage>
</organism>
<feature type="transmembrane region" description="Helical" evidence="1">
    <location>
        <begin position="134"/>
        <end position="153"/>
    </location>
</feature>
<proteinExistence type="predicted"/>
<protein>
    <submittedName>
        <fullName evidence="2">Uncharacterized protein</fullName>
    </submittedName>
</protein>
<keyword evidence="1" id="KW-0812">Transmembrane</keyword>
<evidence type="ECO:0000313" key="2">
    <source>
        <dbReference type="EMBL" id="TBW41415.1"/>
    </source>
</evidence>
<dbReference type="AlphaFoldDB" id="A0A4V2KUG2"/>
<feature type="transmembrane region" description="Helical" evidence="1">
    <location>
        <begin position="60"/>
        <end position="79"/>
    </location>
</feature>
<evidence type="ECO:0000313" key="3">
    <source>
        <dbReference type="Proteomes" id="UP000292781"/>
    </source>
</evidence>
<name>A0A4V2KUG2_9HYPH</name>
<sequence>MRVTGSTIAWAVLIVGGCFGASVAMPLATYTLALACFGLVHVGTELRFVDLRFSGRLYPIWRWIAPLLVAGFVARSAGLDGILEPNIAAGLELACGAGLMFACSRALRRRQGIALVAGATAMVGAVMAPAETMLAFAVLHNFTPLALVTEAVSRERRGSAFCLLAIGFVALPALIVAGWPADLLYAAGLYAPEYTILRVGGLEQHLGVYVPPALAQHDRAVDVFSAAVFTQCLHYAIVIHVLPRLLPATPTAGFVHWPKPPTFVVALSTVALVLIVPFWLNFSGARKLYGLAAMTHAWIEIPVLLLMLGGRSD</sequence>
<dbReference type="Proteomes" id="UP000292781">
    <property type="component" value="Unassembled WGS sequence"/>
</dbReference>
<keyword evidence="3" id="KW-1185">Reference proteome</keyword>
<dbReference type="OrthoDB" id="7375507at2"/>
<reference evidence="2 3" key="1">
    <citation type="submission" date="2019-02" db="EMBL/GenBank/DDBJ databases">
        <title>Siculibacillus lacustris gen. nov., sp. nov., a new rosette-forming bacterium isolated from a freshwater crater lake (Lake St. Ana, Romania).</title>
        <authorList>
            <person name="Felfoldi T."/>
            <person name="Marton Z."/>
            <person name="Szabo A."/>
            <person name="Mentes A."/>
            <person name="Boka K."/>
            <person name="Marialigeti K."/>
            <person name="Mathe I."/>
            <person name="Koncz M."/>
            <person name="Schumann P."/>
            <person name="Toth E."/>
        </authorList>
    </citation>
    <scope>NUCLEOTIDE SEQUENCE [LARGE SCALE GENOMIC DNA]</scope>
    <source>
        <strain evidence="2 3">SA-279</strain>
    </source>
</reference>
<dbReference type="EMBL" id="SJFN01000001">
    <property type="protein sequence ID" value="TBW41415.1"/>
    <property type="molecule type" value="Genomic_DNA"/>
</dbReference>
<evidence type="ECO:0000256" key="1">
    <source>
        <dbReference type="SAM" id="Phobius"/>
    </source>
</evidence>
<feature type="transmembrane region" description="Helical" evidence="1">
    <location>
        <begin position="288"/>
        <end position="308"/>
    </location>
</feature>
<gene>
    <name evidence="2" type="ORF">EYW49_01425</name>
</gene>